<reference evidence="1 2" key="1">
    <citation type="journal article" date="2019" name="Sci. Rep.">
        <title>Orb-weaving spider Araneus ventricosus genome elucidates the spidroin gene catalogue.</title>
        <authorList>
            <person name="Kono N."/>
            <person name="Nakamura H."/>
            <person name="Ohtoshi R."/>
            <person name="Moran D.A.P."/>
            <person name="Shinohara A."/>
            <person name="Yoshida Y."/>
            <person name="Fujiwara M."/>
            <person name="Mori M."/>
            <person name="Tomita M."/>
            <person name="Arakawa K."/>
        </authorList>
    </citation>
    <scope>NUCLEOTIDE SEQUENCE [LARGE SCALE GENOMIC DNA]</scope>
</reference>
<evidence type="ECO:0000313" key="2">
    <source>
        <dbReference type="Proteomes" id="UP000499080"/>
    </source>
</evidence>
<evidence type="ECO:0000313" key="1">
    <source>
        <dbReference type="EMBL" id="GBO17893.1"/>
    </source>
</evidence>
<sequence length="56" mass="6110">RASGSALLALKKLSLVFLFAFLAIATRFNDKAVKYSLRSANVSCNFSTTVTSFFKS</sequence>
<proteinExistence type="predicted"/>
<comment type="caution">
    <text evidence="1">The sequence shown here is derived from an EMBL/GenBank/DDBJ whole genome shotgun (WGS) entry which is preliminary data.</text>
</comment>
<protein>
    <submittedName>
        <fullName evidence="1">Uncharacterized protein</fullName>
    </submittedName>
</protein>
<keyword evidence="2" id="KW-1185">Reference proteome</keyword>
<dbReference type="AlphaFoldDB" id="A0A4Y2UYA8"/>
<organism evidence="1 2">
    <name type="scientific">Araneus ventricosus</name>
    <name type="common">Orbweaver spider</name>
    <name type="synonym">Epeira ventricosa</name>
    <dbReference type="NCBI Taxonomy" id="182803"/>
    <lineage>
        <taxon>Eukaryota</taxon>
        <taxon>Metazoa</taxon>
        <taxon>Ecdysozoa</taxon>
        <taxon>Arthropoda</taxon>
        <taxon>Chelicerata</taxon>
        <taxon>Arachnida</taxon>
        <taxon>Araneae</taxon>
        <taxon>Araneomorphae</taxon>
        <taxon>Entelegynae</taxon>
        <taxon>Araneoidea</taxon>
        <taxon>Araneidae</taxon>
        <taxon>Araneus</taxon>
    </lineage>
</organism>
<gene>
    <name evidence="1" type="ORF">AVEN_47804_1</name>
</gene>
<dbReference type="Proteomes" id="UP000499080">
    <property type="component" value="Unassembled WGS sequence"/>
</dbReference>
<accession>A0A4Y2UYA8</accession>
<feature type="non-terminal residue" evidence="1">
    <location>
        <position position="1"/>
    </location>
</feature>
<name>A0A4Y2UYA8_ARAVE</name>
<dbReference type="EMBL" id="BGPR01041606">
    <property type="protein sequence ID" value="GBO17893.1"/>
    <property type="molecule type" value="Genomic_DNA"/>
</dbReference>